<proteinExistence type="predicted"/>
<keyword evidence="2" id="KW-1185">Reference proteome</keyword>
<sequence>MWRFAGRQGDNMATLRYVLETSLHTQGVARNRCLVDTKTCLQSDICSSHWYGIINCYQSNNSHARHHMHTHVLIVLSAMLPSIKVHVLQDDSFAVNTPFPDP</sequence>
<evidence type="ECO:0000313" key="2">
    <source>
        <dbReference type="Proteomes" id="UP001152607"/>
    </source>
</evidence>
<gene>
    <name evidence="1" type="ORF">PDIGIT_LOCUS1353</name>
</gene>
<dbReference type="AlphaFoldDB" id="A0A9W4XH43"/>
<name>A0A9W4XH43_9PLEO</name>
<reference evidence="1" key="1">
    <citation type="submission" date="2023-01" db="EMBL/GenBank/DDBJ databases">
        <authorList>
            <person name="Van Ghelder C."/>
            <person name="Rancurel C."/>
        </authorList>
    </citation>
    <scope>NUCLEOTIDE SEQUENCE</scope>
    <source>
        <strain evidence="1">CNCM I-4278</strain>
    </source>
</reference>
<evidence type="ECO:0000313" key="1">
    <source>
        <dbReference type="EMBL" id="CAI6261165.1"/>
    </source>
</evidence>
<dbReference type="Proteomes" id="UP001152607">
    <property type="component" value="Unassembled WGS sequence"/>
</dbReference>
<accession>A0A9W4XH43</accession>
<protein>
    <submittedName>
        <fullName evidence="1">Uncharacterized protein</fullName>
    </submittedName>
</protein>
<comment type="caution">
    <text evidence="1">The sequence shown here is derived from an EMBL/GenBank/DDBJ whole genome shotgun (WGS) entry which is preliminary data.</text>
</comment>
<dbReference type="EMBL" id="CAOQHR010000001">
    <property type="protein sequence ID" value="CAI6261165.1"/>
    <property type="molecule type" value="Genomic_DNA"/>
</dbReference>
<organism evidence="1 2">
    <name type="scientific">Periconia digitata</name>
    <dbReference type="NCBI Taxonomy" id="1303443"/>
    <lineage>
        <taxon>Eukaryota</taxon>
        <taxon>Fungi</taxon>
        <taxon>Dikarya</taxon>
        <taxon>Ascomycota</taxon>
        <taxon>Pezizomycotina</taxon>
        <taxon>Dothideomycetes</taxon>
        <taxon>Pleosporomycetidae</taxon>
        <taxon>Pleosporales</taxon>
        <taxon>Massarineae</taxon>
        <taxon>Periconiaceae</taxon>
        <taxon>Periconia</taxon>
    </lineage>
</organism>